<dbReference type="InterPro" id="IPR013103">
    <property type="entry name" value="RVT_2"/>
</dbReference>
<dbReference type="InterPro" id="IPR012337">
    <property type="entry name" value="RNaseH-like_sf"/>
</dbReference>
<keyword evidence="4" id="KW-1185">Reference proteome</keyword>
<proteinExistence type="predicted"/>
<dbReference type="CDD" id="cd09272">
    <property type="entry name" value="RNase_HI_RT_Ty1"/>
    <property type="match status" value="1"/>
</dbReference>
<reference evidence="3" key="1">
    <citation type="submission" date="2023-08" db="EMBL/GenBank/DDBJ databases">
        <authorList>
            <person name="Audoor S."/>
            <person name="Bilcke G."/>
        </authorList>
    </citation>
    <scope>NUCLEOTIDE SEQUENCE</scope>
</reference>
<comment type="caution">
    <text evidence="3">The sequence shown here is derived from an EMBL/GenBank/DDBJ whole genome shotgun (WGS) entry which is preliminary data.</text>
</comment>
<dbReference type="Proteomes" id="UP001295423">
    <property type="component" value="Unassembled WGS sequence"/>
</dbReference>
<dbReference type="PANTHER" id="PTHR11439">
    <property type="entry name" value="GAG-POL-RELATED RETROTRANSPOSON"/>
    <property type="match status" value="1"/>
</dbReference>
<dbReference type="Pfam" id="PF07727">
    <property type="entry name" value="RVT_2"/>
    <property type="match status" value="1"/>
</dbReference>
<evidence type="ECO:0000256" key="1">
    <source>
        <dbReference type="SAM" id="MobiDB-lite"/>
    </source>
</evidence>
<feature type="domain" description="Reverse transcriptase Ty1/copia-type" evidence="2">
    <location>
        <begin position="824"/>
        <end position="1027"/>
    </location>
</feature>
<dbReference type="EMBL" id="CAKOGP040002179">
    <property type="protein sequence ID" value="CAJ1964205.1"/>
    <property type="molecule type" value="Genomic_DNA"/>
</dbReference>
<sequence>MPHPTESILITNSGADQFLAGYVWRRIGITGRHIALTGPIAGRDIGTVLPVSSVAAKIIDEHGNTYCGKAHEVLHDTNPHQHESLLPPAQARAAGNAVDECPSDALTPRGDYGTQCCVISGHTLPLFFDGFKCYYREEAITDEEMRTLPEIVFTSDEEYEPSARSKSRRFPAEKIDWKRTMAFPPDDVLKHTLAATTQLVPTVEAESREIMRDHLKSRLTCLRYQRRRDVNFLDTFKANIKLVRGFLYFNLFSSQRSGYNHPILMQRKSESPETLEAHFDHCGTPHTLKSDNAKEFRSKQFHRQLRKYQVSSKYTEPHHPNQNLAEPRGGRLKHVVQHILLTTGAPTEYWCYCVKYVAFVKARTYKRSLRFRTSWEFQFGGVPDISKCRFSFWQPVWFYNPRGAFPRQRMMKARFLGFSLDSGDDFTYVIVTDPDSDKEPRRIFTRSVIRPRHVREAAPVVVRKGKTKFEIYKKDERTILEGIADPDFPPRLSERAPNPLLTIQEEPEPLDTVEEYERAIEEVYGTPPSKRLRTDPTSDDALLRTDLEELQPLSVKTCPAPVTQEEHTQVTDQGEHASESDDDALVQLAGDDSVHSADGDLDDHHVTPESLDVHLQNIAGILDDEDLFDSVNGHEFRKGVLFLRILWKTDETSWVTYCACREDFPYETAKYICANKIGSCSGNHKHGPHQRWARTFLKKTQRVISRFVKYYGYSKPMKEDQVFSCPKEDDSYQIQYTKCFKKSTPRQNRRAKKPGRLQRPLPVKYGIPIPRTVRQALAIDDENGNHLWREAMEKEIASLIAMNCFTFHPSDYKPGPNSQFAPLQMIFEAKQDGRRKGRLVCGGHLVDPRGILTKSTVVKGVSVRLLDMIAHRDGLTILHGDVGNAFITAKCLEEIHSTAGPEFGEREGAVVTINKALYGLRSSSRAYRETFAAFMRTIDFEPTRYNRDVWMRLCEDESGYDYLCTHVDDFKVVAKDPQRWVNAIAGAFQLKCSGAPDYYLGMDYYFDDANKVWLTGSKTYVEECIRRIQALLPNGSQLCVHYTPAPSEGPASHPETDTSDFLDDAGKRQYQMLVGMAQWAVTIGRMDIAYAVASLSRFSAAPRQGHLELAFYLFGYLKRFPSKQLPVCSDPLEIHPTLLDKKGDFIPDFLKEYPDTKEDRDPKEPKAYEKPVQRSVLFDANLAHDLQTCRSITGPLVYVESTLVSWTSKRQGCIASSTYCSEFIAMRAAVEEAMSLRYMLLSLGVPVEEPTNLIGDNLGVIQTASIPEADLKKKHVAISYHCVREAVAAQIVKPIWCDTSENWADICTKALGGVKLNAILSRTML</sequence>
<accession>A0AAD2G5W9</accession>
<dbReference type="SUPFAM" id="SSF53098">
    <property type="entry name" value="Ribonuclease H-like"/>
    <property type="match status" value="1"/>
</dbReference>
<name>A0AAD2G5W9_9STRA</name>
<evidence type="ECO:0000313" key="4">
    <source>
        <dbReference type="Proteomes" id="UP001295423"/>
    </source>
</evidence>
<gene>
    <name evidence="3" type="ORF">CYCCA115_LOCUS20521</name>
</gene>
<evidence type="ECO:0000259" key="2">
    <source>
        <dbReference type="Pfam" id="PF07727"/>
    </source>
</evidence>
<protein>
    <recommendedName>
        <fullName evidence="2">Reverse transcriptase Ty1/copia-type domain-containing protein</fullName>
    </recommendedName>
</protein>
<dbReference type="InterPro" id="IPR036397">
    <property type="entry name" value="RNaseH_sf"/>
</dbReference>
<evidence type="ECO:0000313" key="3">
    <source>
        <dbReference type="EMBL" id="CAJ1964205.1"/>
    </source>
</evidence>
<feature type="region of interest" description="Disordered" evidence="1">
    <location>
        <begin position="558"/>
        <end position="580"/>
    </location>
</feature>
<dbReference type="PANTHER" id="PTHR11439:SF511">
    <property type="match status" value="1"/>
</dbReference>
<feature type="compositionally biased region" description="Basic and acidic residues" evidence="1">
    <location>
        <begin position="564"/>
        <end position="579"/>
    </location>
</feature>
<organism evidence="3 4">
    <name type="scientific">Cylindrotheca closterium</name>
    <dbReference type="NCBI Taxonomy" id="2856"/>
    <lineage>
        <taxon>Eukaryota</taxon>
        <taxon>Sar</taxon>
        <taxon>Stramenopiles</taxon>
        <taxon>Ochrophyta</taxon>
        <taxon>Bacillariophyta</taxon>
        <taxon>Bacillariophyceae</taxon>
        <taxon>Bacillariophycidae</taxon>
        <taxon>Bacillariales</taxon>
        <taxon>Bacillariaceae</taxon>
        <taxon>Cylindrotheca</taxon>
    </lineage>
</organism>
<dbReference type="Gene3D" id="3.30.420.10">
    <property type="entry name" value="Ribonuclease H-like superfamily/Ribonuclease H"/>
    <property type="match status" value="1"/>
</dbReference>
<dbReference type="GO" id="GO:0003676">
    <property type="term" value="F:nucleic acid binding"/>
    <property type="evidence" value="ECO:0007669"/>
    <property type="project" value="InterPro"/>
</dbReference>